<organism evidence="5 6">
    <name type="scientific">Hirundo rustica rustica</name>
    <dbReference type="NCBI Taxonomy" id="333673"/>
    <lineage>
        <taxon>Eukaryota</taxon>
        <taxon>Metazoa</taxon>
        <taxon>Chordata</taxon>
        <taxon>Craniata</taxon>
        <taxon>Vertebrata</taxon>
        <taxon>Euteleostomi</taxon>
        <taxon>Archelosauria</taxon>
        <taxon>Archosauria</taxon>
        <taxon>Dinosauria</taxon>
        <taxon>Saurischia</taxon>
        <taxon>Theropoda</taxon>
        <taxon>Coelurosauria</taxon>
        <taxon>Aves</taxon>
        <taxon>Neognathae</taxon>
        <taxon>Neoaves</taxon>
        <taxon>Telluraves</taxon>
        <taxon>Australaves</taxon>
        <taxon>Passeriformes</taxon>
        <taxon>Sylvioidea</taxon>
        <taxon>Hirundinidae</taxon>
        <taxon>Hirundo</taxon>
    </lineage>
</organism>
<sequence length="697" mass="77978">MRCVLIASTAAELLFYWADAAFLRRLRSSHAGQVGRDGCAGAGKGEQGALSRVGADRQSVAQGPALEDSLNTLFAPLIISCAALLEKLSDTYTCFATEGGRHLHVLHTFGDCLYIAVNGDGTQSEDDLRRTLFVLRRLVEVHCGLVTLDSHLIRKELRPADSEQRERVWSLLRGLLETYSRLQEEDQSFAVEAVERLIHPQLCEQCIEFLERQVVQYINASPERGGDEVGHAFLLVHTKLLAFYSSRNASSIRPADLLVLILLVQDLYPSQSAEEELGPEVLQSRIGGAASQGPKRSESIPVSGPGSHGDAEKDSDDQDTDDLSVPEVYYTPEPSPGRHSTGSESWSEGAEMLSIGELDAADVQMAEDLLQTLGPLVPEASNPRRIFLDASLREGYCPLLPHTMHCLPLWPGISLVLLTKGPMTQVALTLYQLLDGFLVLEKKLEEGPEVGVARSYPFLAELRQRMDKFVKKLSGQDIQLQNTWLDFKNKIFSRSEPGSSLELLQSVANVKRQLCSVYRQLFLTSAGHSLSQGLRDRAQKLMREKLLDWRDFLLVKSRRNITMVSYPSLQLGTQPGKGVWSLITLARRYLQKGYTTLMLQDGDYCCSYFLWFENEMGYKLEVMEVPVLSDDSAPIGMLAGDYYRKLLRYYSKNNQAEVVKCYELLTVHLGIIPSEFVVQQAYDLARRLWEPSRIPLL</sequence>
<dbReference type="Proteomes" id="UP000269221">
    <property type="component" value="Unassembled WGS sequence"/>
</dbReference>
<dbReference type="PANTHER" id="PTHR12761">
    <property type="entry name" value="HERMANSKY-PUDLAK SYNDROME PROTEIN 1"/>
    <property type="match status" value="1"/>
</dbReference>
<name>A0A3M0KE49_HIRRU</name>
<dbReference type="PANTHER" id="PTHR12761:SF1">
    <property type="entry name" value="BLOC-3 COMPLEX MEMBER HPS1"/>
    <property type="match status" value="1"/>
</dbReference>
<dbReference type="Pfam" id="PF19037">
    <property type="entry name" value="Fuz_longin_2"/>
    <property type="match status" value="1"/>
</dbReference>
<dbReference type="InterPro" id="IPR026053">
    <property type="entry name" value="HPS1"/>
</dbReference>
<dbReference type="GO" id="GO:0031085">
    <property type="term" value="C:BLOC-3 complex"/>
    <property type="evidence" value="ECO:0007669"/>
    <property type="project" value="TreeGrafter"/>
</dbReference>
<dbReference type="InterPro" id="IPR043972">
    <property type="entry name" value="FUZ/MON1/HPS1_longin_1"/>
</dbReference>
<accession>A0A3M0KE49</accession>
<dbReference type="AlphaFoldDB" id="A0A3M0KE49"/>
<feature type="domain" description="FUZ/MON1/HPS1 first Longin" evidence="2">
    <location>
        <begin position="2"/>
        <end position="182"/>
    </location>
</feature>
<dbReference type="GO" id="GO:1903232">
    <property type="term" value="P:melanosome assembly"/>
    <property type="evidence" value="ECO:0007669"/>
    <property type="project" value="TreeGrafter"/>
</dbReference>
<evidence type="ECO:0000259" key="4">
    <source>
        <dbReference type="Pfam" id="PF19038"/>
    </source>
</evidence>
<dbReference type="STRING" id="333673.A0A3M0KE49"/>
<dbReference type="OrthoDB" id="10255234at2759"/>
<dbReference type="Pfam" id="PF19036">
    <property type="entry name" value="Fuz_longin_1"/>
    <property type="match status" value="1"/>
</dbReference>
<proteinExistence type="predicted"/>
<dbReference type="InterPro" id="IPR043971">
    <property type="entry name" value="FUZ/MON1/HPS1_longin_2"/>
</dbReference>
<evidence type="ECO:0000259" key="3">
    <source>
        <dbReference type="Pfam" id="PF19037"/>
    </source>
</evidence>
<feature type="domain" description="FUZ/MON1/HPS1 second Longin" evidence="3">
    <location>
        <begin position="230"/>
        <end position="432"/>
    </location>
</feature>
<evidence type="ECO:0000259" key="2">
    <source>
        <dbReference type="Pfam" id="PF19036"/>
    </source>
</evidence>
<evidence type="ECO:0008006" key="7">
    <source>
        <dbReference type="Google" id="ProtNLM"/>
    </source>
</evidence>
<feature type="domain" description="FUZ/MON1/HPS1 third Longin" evidence="4">
    <location>
        <begin position="553"/>
        <end position="690"/>
    </location>
</feature>
<evidence type="ECO:0000313" key="6">
    <source>
        <dbReference type="Proteomes" id="UP000269221"/>
    </source>
</evidence>
<evidence type="ECO:0000313" key="5">
    <source>
        <dbReference type="EMBL" id="RMC11499.1"/>
    </source>
</evidence>
<dbReference type="InterPro" id="IPR043970">
    <property type="entry name" value="FUZ/MON1/HPS1_longin_3"/>
</dbReference>
<dbReference type="GO" id="GO:0005085">
    <property type="term" value="F:guanyl-nucleotide exchange factor activity"/>
    <property type="evidence" value="ECO:0007669"/>
    <property type="project" value="TreeGrafter"/>
</dbReference>
<feature type="region of interest" description="Disordered" evidence="1">
    <location>
        <begin position="286"/>
        <end position="349"/>
    </location>
</feature>
<protein>
    <recommendedName>
        <fullName evidence="7">HPS1 protein</fullName>
    </recommendedName>
</protein>
<comment type="caution">
    <text evidence="5">The sequence shown here is derived from an EMBL/GenBank/DDBJ whole genome shotgun (WGS) entry which is preliminary data.</text>
</comment>
<gene>
    <name evidence="5" type="ORF">DUI87_11618</name>
</gene>
<dbReference type="GO" id="GO:0016192">
    <property type="term" value="P:vesicle-mediated transport"/>
    <property type="evidence" value="ECO:0007669"/>
    <property type="project" value="InterPro"/>
</dbReference>
<dbReference type="EMBL" id="QRBI01000108">
    <property type="protein sequence ID" value="RMC11499.1"/>
    <property type="molecule type" value="Genomic_DNA"/>
</dbReference>
<evidence type="ECO:0000256" key="1">
    <source>
        <dbReference type="SAM" id="MobiDB-lite"/>
    </source>
</evidence>
<dbReference type="Pfam" id="PF19038">
    <property type="entry name" value="Fuz_longin_3"/>
    <property type="match status" value="1"/>
</dbReference>
<feature type="compositionally biased region" description="Acidic residues" evidence="1">
    <location>
        <begin position="313"/>
        <end position="324"/>
    </location>
</feature>
<keyword evidence="6" id="KW-1185">Reference proteome</keyword>
<reference evidence="5 6" key="1">
    <citation type="submission" date="2018-07" db="EMBL/GenBank/DDBJ databases">
        <title>A high quality draft genome assembly of the barn swallow (H. rustica rustica).</title>
        <authorList>
            <person name="Formenti G."/>
            <person name="Chiara M."/>
            <person name="Poveda L."/>
            <person name="Francoijs K.-J."/>
            <person name="Bonisoli-Alquati A."/>
            <person name="Canova L."/>
            <person name="Gianfranceschi L."/>
            <person name="Horner D.S."/>
            <person name="Saino N."/>
        </authorList>
    </citation>
    <scope>NUCLEOTIDE SEQUENCE [LARGE SCALE GENOMIC DNA]</scope>
    <source>
        <strain evidence="5">Chelidonia</strain>
        <tissue evidence="5">Blood</tissue>
    </source>
</reference>